<gene>
    <name evidence="3" type="ORF">HNQ58_001923</name>
</gene>
<protein>
    <submittedName>
        <fullName evidence="3">Ketosteroid isomerase-like protein</fullName>
    </submittedName>
</protein>
<dbReference type="InterPro" id="IPR027843">
    <property type="entry name" value="DUF4440"/>
</dbReference>
<evidence type="ECO:0000256" key="1">
    <source>
        <dbReference type="SAM" id="SignalP"/>
    </source>
</evidence>
<dbReference type="Gene3D" id="3.10.450.50">
    <property type="match status" value="2"/>
</dbReference>
<keyword evidence="3" id="KW-0413">Isomerase</keyword>
<evidence type="ECO:0000313" key="3">
    <source>
        <dbReference type="EMBL" id="MBB5016013.1"/>
    </source>
</evidence>
<keyword evidence="4" id="KW-1185">Reference proteome</keyword>
<evidence type="ECO:0000313" key="4">
    <source>
        <dbReference type="Proteomes" id="UP000519004"/>
    </source>
</evidence>
<name>A0A7W7Y0T8_9GAMM</name>
<dbReference type="AlphaFoldDB" id="A0A7W7Y0T8"/>
<dbReference type="SUPFAM" id="SSF54427">
    <property type="entry name" value="NTF2-like"/>
    <property type="match status" value="2"/>
</dbReference>
<feature type="chain" id="PRO_5031349249" evidence="1">
    <location>
        <begin position="21"/>
        <end position="270"/>
    </location>
</feature>
<dbReference type="EMBL" id="JACHHX010000013">
    <property type="protein sequence ID" value="MBB5016013.1"/>
    <property type="molecule type" value="Genomic_DNA"/>
</dbReference>
<keyword evidence="1" id="KW-0732">Signal</keyword>
<dbReference type="Proteomes" id="UP000519004">
    <property type="component" value="Unassembled WGS sequence"/>
</dbReference>
<sequence length="270" mass="30112">MQRLVLAALCGLLAPVAAFAECSPADRAQLEKLDRDWGEAGHRGDRAFLQSLYADDYRDLTPGRAQDKQAAIAETLAEAERNRGNPGPLPQYDFYLIHCTPTSATITHRVTTTHGEGASARHDYFRSVHFLEKRGGRWQVVSNAGQPLDDAGVVRYLDLEWNIADVADDRGWFERNLADDYIGVSSRTGAIEDKRQMLAEIGRVRITQADTSELEVAVFGDTARASGVYHVKGTDEAGRPFDRRVRYIDTFVKRDGRWQIWTSQGTALAD</sequence>
<feature type="domain" description="DUF4440" evidence="2">
    <location>
        <begin position="157"/>
        <end position="260"/>
    </location>
</feature>
<comment type="caution">
    <text evidence="3">The sequence shown here is derived from an EMBL/GenBank/DDBJ whole genome shotgun (WGS) entry which is preliminary data.</text>
</comment>
<dbReference type="InterPro" id="IPR032710">
    <property type="entry name" value="NTF2-like_dom_sf"/>
</dbReference>
<feature type="signal peptide" evidence="1">
    <location>
        <begin position="1"/>
        <end position="20"/>
    </location>
</feature>
<accession>A0A7W7Y0T8</accession>
<dbReference type="RefSeq" id="WP_183948687.1">
    <property type="nucleotide sequence ID" value="NZ_JACHHX010000013.1"/>
</dbReference>
<reference evidence="3 4" key="1">
    <citation type="submission" date="2020-08" db="EMBL/GenBank/DDBJ databases">
        <title>Genomic Encyclopedia of Type Strains, Phase IV (KMG-IV): sequencing the most valuable type-strain genomes for metagenomic binning, comparative biology and taxonomic classification.</title>
        <authorList>
            <person name="Goeker M."/>
        </authorList>
    </citation>
    <scope>NUCLEOTIDE SEQUENCE [LARGE SCALE GENOMIC DNA]</scope>
    <source>
        <strain evidence="3 4">DSM 25897</strain>
    </source>
</reference>
<dbReference type="GO" id="GO:0016853">
    <property type="term" value="F:isomerase activity"/>
    <property type="evidence" value="ECO:0007669"/>
    <property type="project" value="UniProtKB-KW"/>
</dbReference>
<evidence type="ECO:0000259" key="2">
    <source>
        <dbReference type="Pfam" id="PF14534"/>
    </source>
</evidence>
<feature type="domain" description="DUF4440" evidence="2">
    <location>
        <begin position="30"/>
        <end position="140"/>
    </location>
</feature>
<dbReference type="Pfam" id="PF14534">
    <property type="entry name" value="DUF4440"/>
    <property type="match status" value="2"/>
</dbReference>
<organism evidence="3 4">
    <name type="scientific">Rehaibacterium terrae</name>
    <dbReference type="NCBI Taxonomy" id="1341696"/>
    <lineage>
        <taxon>Bacteria</taxon>
        <taxon>Pseudomonadati</taxon>
        <taxon>Pseudomonadota</taxon>
        <taxon>Gammaproteobacteria</taxon>
        <taxon>Lysobacterales</taxon>
        <taxon>Lysobacteraceae</taxon>
        <taxon>Rehaibacterium</taxon>
    </lineage>
</organism>
<proteinExistence type="predicted"/>